<evidence type="ECO:0000313" key="2">
    <source>
        <dbReference type="Proteomes" id="UP000215590"/>
    </source>
</evidence>
<name>A0A256FLJ9_9HYPH</name>
<dbReference type="AlphaFoldDB" id="A0A256FLJ9"/>
<organism evidence="1 2">
    <name type="scientific">Brucella thiophenivorans</name>
    <dbReference type="NCBI Taxonomy" id="571255"/>
    <lineage>
        <taxon>Bacteria</taxon>
        <taxon>Pseudomonadati</taxon>
        <taxon>Pseudomonadota</taxon>
        <taxon>Alphaproteobacteria</taxon>
        <taxon>Hyphomicrobiales</taxon>
        <taxon>Brucellaceae</taxon>
        <taxon>Brucella/Ochrobactrum group</taxon>
        <taxon>Brucella</taxon>
    </lineage>
</organism>
<dbReference type="Proteomes" id="UP000215590">
    <property type="component" value="Unassembled WGS sequence"/>
</dbReference>
<gene>
    <name evidence="1" type="ORF">CEV31_2759</name>
</gene>
<sequence length="39" mass="4340">MVFSSQIFQDFMPIAKSVMAGKLQNAELSLLQPVELQSL</sequence>
<reference evidence="1 2" key="1">
    <citation type="submission" date="2017-07" db="EMBL/GenBank/DDBJ databases">
        <title>Phylogenetic study on the rhizospheric bacterium Ochrobactrum sp. A44.</title>
        <authorList>
            <person name="Krzyzanowska D.M."/>
            <person name="Ossowicki A."/>
            <person name="Rajewska M."/>
            <person name="Maciag T."/>
            <person name="Kaczynski Z."/>
            <person name="Czerwicka M."/>
            <person name="Jafra S."/>
        </authorList>
    </citation>
    <scope>NUCLEOTIDE SEQUENCE [LARGE SCALE GENOMIC DNA]</scope>
    <source>
        <strain evidence="1 2">DSM 7216</strain>
    </source>
</reference>
<proteinExistence type="predicted"/>
<dbReference type="EMBL" id="NNRJ01000050">
    <property type="protein sequence ID" value="OYR15648.1"/>
    <property type="molecule type" value="Genomic_DNA"/>
</dbReference>
<accession>A0A256FLJ9</accession>
<evidence type="ECO:0000313" key="1">
    <source>
        <dbReference type="EMBL" id="OYR15648.1"/>
    </source>
</evidence>
<protein>
    <submittedName>
        <fullName evidence="1">Uncharacterized protein</fullName>
    </submittedName>
</protein>
<comment type="caution">
    <text evidence="1">The sequence shown here is derived from an EMBL/GenBank/DDBJ whole genome shotgun (WGS) entry which is preliminary data.</text>
</comment>
<keyword evidence="2" id="KW-1185">Reference proteome</keyword>